<dbReference type="InterPro" id="IPR004875">
    <property type="entry name" value="DDE_SF_endonuclease_dom"/>
</dbReference>
<evidence type="ECO:0000313" key="2">
    <source>
        <dbReference type="EMBL" id="THU85174.1"/>
    </source>
</evidence>
<dbReference type="GO" id="GO:0003676">
    <property type="term" value="F:nucleic acid binding"/>
    <property type="evidence" value="ECO:0007669"/>
    <property type="project" value="InterPro"/>
</dbReference>
<name>A0A4S8L8X4_DENBC</name>
<sequence length="145" mass="16770">MQSYVNKILAPYFEQVKKVAGRPPSQKTIWMLDVWSVQRSEKFRAWMKSTHPTIILDYVPGGCTPVGQPCDVGMQRPFKLSVKKSYQEDVVKEAIEQIHNGNETITFDNRLAVHRDRSVRWLKVAFDTINNESLVKKVSTRFNSK</sequence>
<organism evidence="2 3">
    <name type="scientific">Dendrothele bispora (strain CBS 962.96)</name>
    <dbReference type="NCBI Taxonomy" id="1314807"/>
    <lineage>
        <taxon>Eukaryota</taxon>
        <taxon>Fungi</taxon>
        <taxon>Dikarya</taxon>
        <taxon>Basidiomycota</taxon>
        <taxon>Agaricomycotina</taxon>
        <taxon>Agaricomycetes</taxon>
        <taxon>Agaricomycetidae</taxon>
        <taxon>Agaricales</taxon>
        <taxon>Agaricales incertae sedis</taxon>
        <taxon>Dendrothele</taxon>
    </lineage>
</organism>
<proteinExistence type="predicted"/>
<dbReference type="Pfam" id="PF03184">
    <property type="entry name" value="DDE_1"/>
    <property type="match status" value="1"/>
</dbReference>
<dbReference type="EMBL" id="ML179562">
    <property type="protein sequence ID" value="THU85174.1"/>
    <property type="molecule type" value="Genomic_DNA"/>
</dbReference>
<feature type="domain" description="DDE-1" evidence="1">
    <location>
        <begin position="7"/>
        <end position="134"/>
    </location>
</feature>
<dbReference type="OrthoDB" id="3257623at2759"/>
<protein>
    <recommendedName>
        <fullName evidence="1">DDE-1 domain-containing protein</fullName>
    </recommendedName>
</protein>
<dbReference type="Proteomes" id="UP000297245">
    <property type="component" value="Unassembled WGS sequence"/>
</dbReference>
<reference evidence="2 3" key="1">
    <citation type="journal article" date="2019" name="Nat. Ecol. Evol.">
        <title>Megaphylogeny resolves global patterns of mushroom evolution.</title>
        <authorList>
            <person name="Varga T."/>
            <person name="Krizsan K."/>
            <person name="Foldi C."/>
            <person name="Dima B."/>
            <person name="Sanchez-Garcia M."/>
            <person name="Sanchez-Ramirez S."/>
            <person name="Szollosi G.J."/>
            <person name="Szarkandi J.G."/>
            <person name="Papp V."/>
            <person name="Albert L."/>
            <person name="Andreopoulos W."/>
            <person name="Angelini C."/>
            <person name="Antonin V."/>
            <person name="Barry K.W."/>
            <person name="Bougher N.L."/>
            <person name="Buchanan P."/>
            <person name="Buyck B."/>
            <person name="Bense V."/>
            <person name="Catcheside P."/>
            <person name="Chovatia M."/>
            <person name="Cooper J."/>
            <person name="Damon W."/>
            <person name="Desjardin D."/>
            <person name="Finy P."/>
            <person name="Geml J."/>
            <person name="Haridas S."/>
            <person name="Hughes K."/>
            <person name="Justo A."/>
            <person name="Karasinski D."/>
            <person name="Kautmanova I."/>
            <person name="Kiss B."/>
            <person name="Kocsube S."/>
            <person name="Kotiranta H."/>
            <person name="LaButti K.M."/>
            <person name="Lechner B.E."/>
            <person name="Liimatainen K."/>
            <person name="Lipzen A."/>
            <person name="Lukacs Z."/>
            <person name="Mihaltcheva S."/>
            <person name="Morgado L.N."/>
            <person name="Niskanen T."/>
            <person name="Noordeloos M.E."/>
            <person name="Ohm R.A."/>
            <person name="Ortiz-Santana B."/>
            <person name="Ovrebo C."/>
            <person name="Racz N."/>
            <person name="Riley R."/>
            <person name="Savchenko A."/>
            <person name="Shiryaev A."/>
            <person name="Soop K."/>
            <person name="Spirin V."/>
            <person name="Szebenyi C."/>
            <person name="Tomsovsky M."/>
            <person name="Tulloss R.E."/>
            <person name="Uehling J."/>
            <person name="Grigoriev I.V."/>
            <person name="Vagvolgyi C."/>
            <person name="Papp T."/>
            <person name="Martin F.M."/>
            <person name="Miettinen O."/>
            <person name="Hibbett D.S."/>
            <person name="Nagy L.G."/>
        </authorList>
    </citation>
    <scope>NUCLEOTIDE SEQUENCE [LARGE SCALE GENOMIC DNA]</scope>
    <source>
        <strain evidence="2 3">CBS 962.96</strain>
    </source>
</reference>
<accession>A0A4S8L8X4</accession>
<evidence type="ECO:0000259" key="1">
    <source>
        <dbReference type="Pfam" id="PF03184"/>
    </source>
</evidence>
<keyword evidence="3" id="KW-1185">Reference proteome</keyword>
<gene>
    <name evidence="2" type="ORF">K435DRAFT_686052</name>
</gene>
<dbReference type="AlphaFoldDB" id="A0A4S8L8X4"/>
<evidence type="ECO:0000313" key="3">
    <source>
        <dbReference type="Proteomes" id="UP000297245"/>
    </source>
</evidence>